<feature type="region of interest" description="Disordered" evidence="1">
    <location>
        <begin position="115"/>
        <end position="159"/>
    </location>
</feature>
<dbReference type="EMBL" id="KY742741">
    <property type="protein sequence ID" value="ARA91705.1"/>
    <property type="molecule type" value="Genomic_DNA"/>
</dbReference>
<evidence type="ECO:0000313" key="3">
    <source>
        <dbReference type="EMBL" id="ARA91705.1"/>
    </source>
</evidence>
<feature type="compositionally biased region" description="Low complexity" evidence="1">
    <location>
        <begin position="229"/>
        <end position="244"/>
    </location>
</feature>
<name>A0A1V0D9M7_9VIRU</name>
<reference evidence="3" key="1">
    <citation type="submission" date="2017-03" db="EMBL/GenBank/DDBJ databases">
        <title>Genomes of single stranded DNA viruses identified in swine sera with porcine circovirus associated disease in southern Brazil.</title>
        <authorList>
            <person name="Cerva C."/>
            <person name="Varela A.P.M."/>
            <person name="Cibulski S.P."/>
            <person name="Mayer F.Q."/>
            <person name="Loiko M.R."/>
            <person name="Scheffer C.M."/>
            <person name="Lima D.A."/>
            <person name="Teixeira T.F."/>
            <person name="Santos H.F."/>
            <person name="Roehe P.M."/>
        </authorList>
    </citation>
    <scope>NUCLEOTIDE SEQUENCE</scope>
    <source>
        <strain evidence="3">BR/RS08/2008</strain>
    </source>
</reference>
<dbReference type="Pfam" id="PF02957">
    <property type="entry name" value="TT_ORF2-like"/>
    <property type="match status" value="1"/>
</dbReference>
<dbReference type="InterPro" id="IPR004118">
    <property type="entry name" value="HEV_TT_vir_Orf2/Gyrovir_Vp2_N"/>
</dbReference>
<feature type="region of interest" description="Disordered" evidence="1">
    <location>
        <begin position="173"/>
        <end position="244"/>
    </location>
</feature>
<sequence length="244" mass="26240">MRADPAEHLTAWAGAGAPESGVKGPIGRAVTCGTGPPSMEERWLTVAYAAHGLFCSCSKPKDHLEQCLTTAVADAEGRHGGDAGGSGDVTFDIGIDALIAAADIRMFSNFSGAAMEPRDSKQTSETPAPYPVPSNKETQPLQGYKTPPRYTPQLSTPGNMTVTGLLEQILLKDSSNFPQTRRRRRRHTLSLGRKQRKSPHQKKTKRALSVLRAAIPATKKRKRGDHESSSSQASDDSSSTSSEW</sequence>
<protein>
    <submittedName>
        <fullName evidence="3">ORF3</fullName>
    </submittedName>
</protein>
<proteinExistence type="predicted"/>
<evidence type="ECO:0000259" key="2">
    <source>
        <dbReference type="Pfam" id="PF02957"/>
    </source>
</evidence>
<organism evidence="3">
    <name type="scientific">Torque teno sus virus k2a</name>
    <dbReference type="NCBI Taxonomy" id="1968861"/>
    <lineage>
        <taxon>Viruses</taxon>
        <taxon>Monodnaviria</taxon>
        <taxon>Shotokuvirae</taxon>
        <taxon>Commensaviricota</taxon>
        <taxon>Cardeaviricetes</taxon>
        <taxon>Sanitavirales</taxon>
        <taxon>Anelloviridae</taxon>
        <taxon>Kappatorquevirus</taxon>
        <taxon>Kappatorquevirus suidak2a</taxon>
    </lineage>
</organism>
<feature type="domain" description="Hepatitis TT virus Orf2/Gyrovirus Vp2 N-terminal" evidence="2">
    <location>
        <begin position="39"/>
        <end position="74"/>
    </location>
</feature>
<feature type="compositionally biased region" description="Basic residues" evidence="1">
    <location>
        <begin position="180"/>
        <end position="206"/>
    </location>
</feature>
<accession>A0A1V0D9M7</accession>
<evidence type="ECO:0000256" key="1">
    <source>
        <dbReference type="SAM" id="MobiDB-lite"/>
    </source>
</evidence>